<dbReference type="RefSeq" id="WP_014743586.1">
    <property type="nucleotide sequence ID" value="NC_017956.1"/>
</dbReference>
<reference evidence="1 2" key="1">
    <citation type="journal article" date="2012" name="J. Am. Chem. Soc.">
        <title>Bacterial biosynthesis and maturation of the didemnin anti-cancer agents.</title>
        <authorList>
            <person name="Xu Y."/>
            <person name="Kersten R.D."/>
            <person name="Nam S.J."/>
            <person name="Lu L."/>
            <person name="Al-Suwailem A.M."/>
            <person name="Zheng H."/>
            <person name="Fenical W."/>
            <person name="Dorrestein P.C."/>
            <person name="Moore B.S."/>
            <person name="Qian P.Y."/>
        </authorList>
    </citation>
    <scope>NUCLEOTIDE SEQUENCE [LARGE SCALE GENOMIC DNA]</scope>
    <source>
        <strain evidence="1 2">KA081020-065</strain>
    </source>
</reference>
<evidence type="ECO:0000313" key="1">
    <source>
        <dbReference type="EMBL" id="AFK51906.1"/>
    </source>
</evidence>
<gene>
    <name evidence="1" type="ordered locus">TMO_0067</name>
</gene>
<proteinExistence type="predicted"/>
<evidence type="ECO:0000313" key="2">
    <source>
        <dbReference type="Proteomes" id="UP000005258"/>
    </source>
</evidence>
<keyword evidence="2" id="KW-1185">Reference proteome</keyword>
<dbReference type="Proteomes" id="UP000005258">
    <property type="component" value="Chromosome"/>
</dbReference>
<organism evidence="1 2">
    <name type="scientific">Tistrella mobilis (strain KA081020-065)</name>
    <dbReference type="NCBI Taxonomy" id="1110502"/>
    <lineage>
        <taxon>Bacteria</taxon>
        <taxon>Pseudomonadati</taxon>
        <taxon>Pseudomonadota</taxon>
        <taxon>Alphaproteobacteria</taxon>
        <taxon>Geminicoccales</taxon>
        <taxon>Geminicoccaceae</taxon>
        <taxon>Tistrella</taxon>
    </lineage>
</organism>
<dbReference type="EMBL" id="CP003236">
    <property type="protein sequence ID" value="AFK51906.1"/>
    <property type="molecule type" value="Genomic_DNA"/>
</dbReference>
<protein>
    <submittedName>
        <fullName evidence="1">Uncharacterized protein</fullName>
    </submittedName>
</protein>
<dbReference type="HOGENOM" id="CLU_1864256_0_0_5"/>
<name>I3TGL8_TISMK</name>
<dbReference type="KEGG" id="tmo:TMO_0067"/>
<sequence length="137" mass="14391">MADTPTQYHATIMIIRDHRMTASACMPGDSPEAAIQAVQGWIMSMYPTPVSALSVPLRAEASAAVQACVGVARQIDKLLSSTVFPADKMTALTIGYADKVDGVPAATAAMWINDASLSCITDKLLVPALLRALTEGV</sequence>
<accession>I3TGL8</accession>
<dbReference type="AlphaFoldDB" id="I3TGL8"/>